<accession>A0A562SY20</accession>
<evidence type="ECO:0008006" key="3">
    <source>
        <dbReference type="Google" id="ProtNLM"/>
    </source>
</evidence>
<comment type="caution">
    <text evidence="1">The sequence shown here is derived from an EMBL/GenBank/DDBJ whole genome shotgun (WGS) entry which is preliminary data.</text>
</comment>
<proteinExistence type="predicted"/>
<sequence>MTIEEQAYHAIGKALISAQRVEHMTKALVSFLIEFNDDFKGFNTKDFLDESRKFKKLKKPTLGTVFNQLKLNPKLVLVNDLDVYVQMRNEFIHSFWEKYMFSKDIVQAKIILEFCTQFGMMSNTLERFFKGFIYLLKLRYMTALEDVDSDKDKWSDEFEYFLKALQSKSLFAN</sequence>
<protein>
    <recommendedName>
        <fullName evidence="3">Mannitol repressor</fullName>
    </recommendedName>
</protein>
<dbReference type="EMBL" id="VLLE01000002">
    <property type="protein sequence ID" value="TWI85858.1"/>
    <property type="molecule type" value="Genomic_DNA"/>
</dbReference>
<evidence type="ECO:0000313" key="1">
    <source>
        <dbReference type="EMBL" id="TWI85858.1"/>
    </source>
</evidence>
<keyword evidence="2" id="KW-1185">Reference proteome</keyword>
<organism evidence="1 2">
    <name type="scientific">Lacibacter cauensis</name>
    <dbReference type="NCBI Taxonomy" id="510947"/>
    <lineage>
        <taxon>Bacteria</taxon>
        <taxon>Pseudomonadati</taxon>
        <taxon>Bacteroidota</taxon>
        <taxon>Chitinophagia</taxon>
        <taxon>Chitinophagales</taxon>
        <taxon>Chitinophagaceae</taxon>
        <taxon>Lacibacter</taxon>
    </lineage>
</organism>
<name>A0A562SY20_9BACT</name>
<dbReference type="RefSeq" id="WP_144884951.1">
    <property type="nucleotide sequence ID" value="NZ_VLLE01000002.1"/>
</dbReference>
<evidence type="ECO:0000313" key="2">
    <source>
        <dbReference type="Proteomes" id="UP000316167"/>
    </source>
</evidence>
<reference evidence="1 2" key="1">
    <citation type="journal article" date="2015" name="Stand. Genomic Sci.">
        <title>Genomic Encyclopedia of Bacterial and Archaeal Type Strains, Phase III: the genomes of soil and plant-associated and newly described type strains.</title>
        <authorList>
            <person name="Whitman W.B."/>
            <person name="Woyke T."/>
            <person name="Klenk H.P."/>
            <person name="Zhou Y."/>
            <person name="Lilburn T.G."/>
            <person name="Beck B.J."/>
            <person name="De Vos P."/>
            <person name="Vandamme P."/>
            <person name="Eisen J.A."/>
            <person name="Garrity G."/>
            <person name="Hugenholtz P."/>
            <person name="Kyrpides N.C."/>
        </authorList>
    </citation>
    <scope>NUCLEOTIDE SEQUENCE [LARGE SCALE GENOMIC DNA]</scope>
    <source>
        <strain evidence="1 2">CGMCC 1.7271</strain>
    </source>
</reference>
<dbReference type="OrthoDB" id="1494820at2"/>
<gene>
    <name evidence="1" type="ORF">IQ13_1027</name>
</gene>
<dbReference type="Proteomes" id="UP000316167">
    <property type="component" value="Unassembled WGS sequence"/>
</dbReference>
<dbReference type="AlphaFoldDB" id="A0A562SY20"/>